<dbReference type="SUPFAM" id="SSF54452">
    <property type="entry name" value="MHC antigen-recognition domain"/>
    <property type="match status" value="1"/>
</dbReference>
<dbReference type="GeneTree" id="ENSGT00940000175658"/>
<dbReference type="AlphaFoldDB" id="A0A3Q3G5K0"/>
<dbReference type="InterPro" id="IPR037055">
    <property type="entry name" value="MHC_I-like_Ag-recog_sf"/>
</dbReference>
<name>A0A3Q3G5K0_9LABR</name>
<protein>
    <recommendedName>
        <fullName evidence="3">MHC class I-like antigen recognition-like domain-containing protein</fullName>
    </recommendedName>
</protein>
<dbReference type="InterPro" id="IPR011162">
    <property type="entry name" value="MHC_I/II-like_Ag-recog"/>
</dbReference>
<keyword evidence="5" id="KW-1185">Reference proteome</keyword>
<evidence type="ECO:0000259" key="3">
    <source>
        <dbReference type="Pfam" id="PF00129"/>
    </source>
</evidence>
<proteinExistence type="predicted"/>
<dbReference type="InterPro" id="IPR050208">
    <property type="entry name" value="MHC_class-I_related"/>
</dbReference>
<dbReference type="InParanoid" id="A0A3Q3G5K0"/>
<dbReference type="Proteomes" id="UP000261660">
    <property type="component" value="Unplaced"/>
</dbReference>
<reference evidence="4" key="1">
    <citation type="submission" date="2025-08" db="UniProtKB">
        <authorList>
            <consortium name="Ensembl"/>
        </authorList>
    </citation>
    <scope>IDENTIFICATION</scope>
</reference>
<dbReference type="Ensembl" id="ENSLBET00000027528.1">
    <property type="protein sequence ID" value="ENSLBEP00000026233.1"/>
    <property type="gene ID" value="ENSLBEG00000019977.1"/>
</dbReference>
<evidence type="ECO:0000256" key="2">
    <source>
        <dbReference type="SAM" id="MobiDB-lite"/>
    </source>
</evidence>
<evidence type="ECO:0000313" key="4">
    <source>
        <dbReference type="Ensembl" id="ENSLBEP00000026233.1"/>
    </source>
</evidence>
<dbReference type="PANTHER" id="PTHR16675">
    <property type="entry name" value="MHC CLASS I-RELATED"/>
    <property type="match status" value="1"/>
</dbReference>
<dbReference type="Pfam" id="PF00129">
    <property type="entry name" value="MHC_I"/>
    <property type="match status" value="1"/>
</dbReference>
<accession>A0A3Q3G5K0</accession>
<evidence type="ECO:0000256" key="1">
    <source>
        <dbReference type="ARBA" id="ARBA00023180"/>
    </source>
</evidence>
<dbReference type="GO" id="GO:0005615">
    <property type="term" value="C:extracellular space"/>
    <property type="evidence" value="ECO:0007669"/>
    <property type="project" value="TreeGrafter"/>
</dbReference>
<evidence type="ECO:0000313" key="5">
    <source>
        <dbReference type="Proteomes" id="UP000261660"/>
    </source>
</evidence>
<feature type="domain" description="MHC class I-like antigen recognition-like" evidence="3">
    <location>
        <begin position="21"/>
        <end position="108"/>
    </location>
</feature>
<sequence length="181" mass="20637">MKISPGKIITLISGKIAKNIGMHSLKYFLMASSEVTNFPEFVAVGMVDDIQITYYDSNTKRGEPKQDWMKKVTEDKAEYWEWETERAVGAQQTFKVRLDTFKQGFNQTGGLNSNLSSCLSSRPPHSVSPPEDSLLSGHLPRYRFLPQQSHDVLEERWRGASRGRGQGRDPPQPRRLLPDQR</sequence>
<dbReference type="Gene3D" id="3.30.500.10">
    <property type="entry name" value="MHC class I-like antigen recognition-like"/>
    <property type="match status" value="1"/>
</dbReference>
<dbReference type="STRING" id="56723.ENSLBEP00000026233"/>
<keyword evidence="1" id="KW-0325">Glycoprotein</keyword>
<reference evidence="4" key="2">
    <citation type="submission" date="2025-09" db="UniProtKB">
        <authorList>
            <consortium name="Ensembl"/>
        </authorList>
    </citation>
    <scope>IDENTIFICATION</scope>
</reference>
<organism evidence="4 5">
    <name type="scientific">Labrus bergylta</name>
    <name type="common">ballan wrasse</name>
    <dbReference type="NCBI Taxonomy" id="56723"/>
    <lineage>
        <taxon>Eukaryota</taxon>
        <taxon>Metazoa</taxon>
        <taxon>Chordata</taxon>
        <taxon>Craniata</taxon>
        <taxon>Vertebrata</taxon>
        <taxon>Euteleostomi</taxon>
        <taxon>Actinopterygii</taxon>
        <taxon>Neopterygii</taxon>
        <taxon>Teleostei</taxon>
        <taxon>Neoteleostei</taxon>
        <taxon>Acanthomorphata</taxon>
        <taxon>Eupercaria</taxon>
        <taxon>Labriformes</taxon>
        <taxon>Labridae</taxon>
        <taxon>Labrus</taxon>
    </lineage>
</organism>
<dbReference type="InterPro" id="IPR011161">
    <property type="entry name" value="MHC_I-like_Ag-recog"/>
</dbReference>
<dbReference type="GO" id="GO:0006955">
    <property type="term" value="P:immune response"/>
    <property type="evidence" value="ECO:0007669"/>
    <property type="project" value="TreeGrafter"/>
</dbReference>
<dbReference type="GO" id="GO:0009897">
    <property type="term" value="C:external side of plasma membrane"/>
    <property type="evidence" value="ECO:0007669"/>
    <property type="project" value="TreeGrafter"/>
</dbReference>
<dbReference type="PANTHER" id="PTHR16675:SF237">
    <property type="entry name" value="MHC CLASS I ANTIGEN TRANSCRIPT VARIANT 1-RELATED"/>
    <property type="match status" value="1"/>
</dbReference>
<feature type="region of interest" description="Disordered" evidence="2">
    <location>
        <begin position="155"/>
        <end position="181"/>
    </location>
</feature>